<gene>
    <name evidence="1" type="ORF">BKA23_3416</name>
</gene>
<dbReference type="EMBL" id="VIVQ01000005">
    <property type="protein sequence ID" value="TWE07402.1"/>
    <property type="molecule type" value="Genomic_DNA"/>
</dbReference>
<evidence type="ECO:0000313" key="2">
    <source>
        <dbReference type="Proteomes" id="UP000318297"/>
    </source>
</evidence>
<evidence type="ECO:0000313" key="1">
    <source>
        <dbReference type="EMBL" id="TWE07402.1"/>
    </source>
</evidence>
<dbReference type="AlphaFoldDB" id="A0A561DVL8"/>
<organism evidence="1 2">
    <name type="scientific">Rudaeicoccus suwonensis</name>
    <dbReference type="NCBI Taxonomy" id="657409"/>
    <lineage>
        <taxon>Bacteria</taxon>
        <taxon>Bacillati</taxon>
        <taxon>Actinomycetota</taxon>
        <taxon>Actinomycetes</taxon>
        <taxon>Micrococcales</taxon>
        <taxon>Dermacoccaceae</taxon>
        <taxon>Rudaeicoccus</taxon>
    </lineage>
</organism>
<evidence type="ECO:0008006" key="3">
    <source>
        <dbReference type="Google" id="ProtNLM"/>
    </source>
</evidence>
<keyword evidence="2" id="KW-1185">Reference proteome</keyword>
<comment type="caution">
    <text evidence="1">The sequence shown here is derived from an EMBL/GenBank/DDBJ whole genome shotgun (WGS) entry which is preliminary data.</text>
</comment>
<reference evidence="1 2" key="1">
    <citation type="submission" date="2019-06" db="EMBL/GenBank/DDBJ databases">
        <title>Sequencing the genomes of 1000 actinobacteria strains.</title>
        <authorList>
            <person name="Klenk H.-P."/>
        </authorList>
    </citation>
    <scope>NUCLEOTIDE SEQUENCE [LARGE SCALE GENOMIC DNA]</scope>
    <source>
        <strain evidence="1 2">DSM 19560</strain>
    </source>
</reference>
<sequence length="351" mass="38976">MNLNFSLANSVEDFSRNSFESLGGTAAVTDCYGRLKQIEKDPRWRVAYLEGSASGELVCATPLFACQTSRWPNPDLFEGSNPIATDTLVVGSTAAHRTTLYVDPERTDPRAYAHQVFSFVRDTDRTTVAFPFQESAAASWLNFAFESRITWVETEPTAMYESLDAPNTKQVRKYLRRDSRLLDDMSIEYSVNDWQDVARRASTMIAGHARAKGGRDVPELAEWRFDQWAKCEGVRVVVFQSKSLAAEAVSVGLIHGSALTLSEVGLPDPSECGEGERLALYVAVVSQAPQEFARQNSLISIDVGRGAIDFKKRRGATVTRTWTGIVSLPGLTTLESNDQRTTQKKDEVRTR</sequence>
<protein>
    <recommendedName>
        <fullName evidence="3">Acetyltransferase (GNAT) family protein</fullName>
    </recommendedName>
</protein>
<dbReference type="Proteomes" id="UP000318297">
    <property type="component" value="Unassembled WGS sequence"/>
</dbReference>
<name>A0A561DVL8_9MICO</name>
<dbReference type="RefSeq" id="WP_145230660.1">
    <property type="nucleotide sequence ID" value="NZ_VIVQ01000005.1"/>
</dbReference>
<accession>A0A561DVL8</accession>
<proteinExistence type="predicted"/>
<dbReference type="OrthoDB" id="3521359at2"/>